<proteinExistence type="inferred from homology"/>
<evidence type="ECO:0000256" key="4">
    <source>
        <dbReference type="ARBA" id="ARBA00022692"/>
    </source>
</evidence>
<name>A0A3B1CC72_9ZZZZ</name>
<dbReference type="PANTHER" id="PTHR43044:SF2">
    <property type="entry name" value="POLYSULPHIDE REDUCTASE NRFD"/>
    <property type="match status" value="1"/>
</dbReference>
<gene>
    <name evidence="8" type="ORF">MNBD_NITROSPINAE03-356</name>
</gene>
<comment type="subcellular location">
    <subcellularLocation>
        <location evidence="1">Cell membrane</location>
        <topology evidence="1">Multi-pass membrane protein</topology>
    </subcellularLocation>
</comment>
<feature type="transmembrane region" description="Helical" evidence="7">
    <location>
        <begin position="51"/>
        <end position="73"/>
    </location>
</feature>
<evidence type="ECO:0000256" key="3">
    <source>
        <dbReference type="ARBA" id="ARBA00022475"/>
    </source>
</evidence>
<evidence type="ECO:0000256" key="6">
    <source>
        <dbReference type="ARBA" id="ARBA00023136"/>
    </source>
</evidence>
<feature type="transmembrane region" description="Helical" evidence="7">
    <location>
        <begin position="234"/>
        <end position="252"/>
    </location>
</feature>
<dbReference type="GO" id="GO:0005886">
    <property type="term" value="C:plasma membrane"/>
    <property type="evidence" value="ECO:0007669"/>
    <property type="project" value="UniProtKB-SubCell"/>
</dbReference>
<keyword evidence="3" id="KW-1003">Cell membrane</keyword>
<feature type="transmembrane region" description="Helical" evidence="7">
    <location>
        <begin position="7"/>
        <end position="31"/>
    </location>
</feature>
<organism evidence="8">
    <name type="scientific">hydrothermal vent metagenome</name>
    <dbReference type="NCBI Taxonomy" id="652676"/>
    <lineage>
        <taxon>unclassified sequences</taxon>
        <taxon>metagenomes</taxon>
        <taxon>ecological metagenomes</taxon>
    </lineage>
</organism>
<dbReference type="Pfam" id="PF03916">
    <property type="entry name" value="NrfD"/>
    <property type="match status" value="1"/>
</dbReference>
<reference evidence="8" key="1">
    <citation type="submission" date="2018-06" db="EMBL/GenBank/DDBJ databases">
        <authorList>
            <person name="Zhirakovskaya E."/>
        </authorList>
    </citation>
    <scope>NUCLEOTIDE SEQUENCE</scope>
</reference>
<feature type="transmembrane region" description="Helical" evidence="7">
    <location>
        <begin position="303"/>
        <end position="324"/>
    </location>
</feature>
<comment type="similarity">
    <text evidence="2">Belongs to the NrfD family.</text>
</comment>
<keyword evidence="5 7" id="KW-1133">Transmembrane helix</keyword>
<dbReference type="EMBL" id="UOGB01000178">
    <property type="protein sequence ID" value="VAX20380.1"/>
    <property type="molecule type" value="Genomic_DNA"/>
</dbReference>
<feature type="transmembrane region" description="Helical" evidence="7">
    <location>
        <begin position="113"/>
        <end position="132"/>
    </location>
</feature>
<feature type="transmembrane region" description="Helical" evidence="7">
    <location>
        <begin position="259"/>
        <end position="283"/>
    </location>
</feature>
<feature type="transmembrane region" description="Helical" evidence="7">
    <location>
        <begin position="152"/>
        <end position="172"/>
    </location>
</feature>
<feature type="transmembrane region" description="Helical" evidence="7">
    <location>
        <begin position="193"/>
        <end position="214"/>
    </location>
</feature>
<dbReference type="AlphaFoldDB" id="A0A3B1CC72"/>
<keyword evidence="4 7" id="KW-0812">Transmembrane</keyword>
<dbReference type="PANTHER" id="PTHR43044">
    <property type="match status" value="1"/>
</dbReference>
<keyword evidence="6 7" id="KW-0472">Membrane</keyword>
<evidence type="ECO:0000256" key="2">
    <source>
        <dbReference type="ARBA" id="ARBA00008929"/>
    </source>
</evidence>
<evidence type="ECO:0000256" key="5">
    <source>
        <dbReference type="ARBA" id="ARBA00022989"/>
    </source>
</evidence>
<protein>
    <submittedName>
        <fullName evidence="8">Molybdopterin oxidoreductase</fullName>
    </submittedName>
</protein>
<accession>A0A3B1CC72</accession>
<evidence type="ECO:0000313" key="8">
    <source>
        <dbReference type="EMBL" id="VAX20380.1"/>
    </source>
</evidence>
<sequence length="359" mass="41365">MLRGAEAMTAFSLIVAGMFPLIHIGRIWRVYYMFPLPNQRELWPNFRSPLAWDMVAISVYLTSSMIFLFVGLLPDIALARDLCPKGNWRKKYLTVLSLGWRGTHREWNVYEKVSTYLAIFILLIAPSVHTIVSWDFAMSITPGWHTTIFGPYFVVGAIYSGVAGVITLMVVLRWVFDLDEIIRYVHLRNLAKLLLAIALLWTYFYFCEFITAWYAKNPVEWRIWEYLWERYSHLLIIMLGGDVVVITMLSFSKVRSSPILLFLVTVLINIDMYIERYLIVVPVLSHRDNAFTWTDYFPSPVELSIAAAAMAGFFLLYAIFAKLLPIVTVADIREGKVISGDIRIGNTYVRVRASVEEES</sequence>
<evidence type="ECO:0000256" key="1">
    <source>
        <dbReference type="ARBA" id="ARBA00004651"/>
    </source>
</evidence>
<evidence type="ECO:0000256" key="7">
    <source>
        <dbReference type="SAM" id="Phobius"/>
    </source>
</evidence>
<dbReference type="InterPro" id="IPR005614">
    <property type="entry name" value="NrfD-like"/>
</dbReference>